<sequence length="135" mass="15150">IKKLLTVSQLHGIWNAAAAFAEADAYVFHLPNETTIIFGILYACTIPIAVFGFHAIRKKNSKMLQIFSKLFWLSIALLLILHLTELILSFVWRNDIIANCHKDLNYLIPSNSSTSTTPYDPDALSQNVIDNACDQ</sequence>
<feature type="non-terminal residue" evidence="1">
    <location>
        <position position="135"/>
    </location>
</feature>
<organism evidence="1 2">
    <name type="scientific">Scutellospora calospora</name>
    <dbReference type="NCBI Taxonomy" id="85575"/>
    <lineage>
        <taxon>Eukaryota</taxon>
        <taxon>Fungi</taxon>
        <taxon>Fungi incertae sedis</taxon>
        <taxon>Mucoromycota</taxon>
        <taxon>Glomeromycotina</taxon>
        <taxon>Glomeromycetes</taxon>
        <taxon>Diversisporales</taxon>
        <taxon>Gigasporaceae</taxon>
        <taxon>Scutellospora</taxon>
    </lineage>
</organism>
<evidence type="ECO:0000313" key="2">
    <source>
        <dbReference type="Proteomes" id="UP000789860"/>
    </source>
</evidence>
<dbReference type="EMBL" id="CAJVPM010007952">
    <property type="protein sequence ID" value="CAG8550441.1"/>
    <property type="molecule type" value="Genomic_DNA"/>
</dbReference>
<accession>A0ACA9LTP5</accession>
<reference evidence="1" key="1">
    <citation type="submission" date="2021-06" db="EMBL/GenBank/DDBJ databases">
        <authorList>
            <person name="Kallberg Y."/>
            <person name="Tangrot J."/>
            <person name="Rosling A."/>
        </authorList>
    </citation>
    <scope>NUCLEOTIDE SEQUENCE</scope>
    <source>
        <strain evidence="1">AU212A</strain>
    </source>
</reference>
<gene>
    <name evidence="1" type="ORF">SCALOS_LOCUS5159</name>
</gene>
<feature type="non-terminal residue" evidence="1">
    <location>
        <position position="1"/>
    </location>
</feature>
<proteinExistence type="predicted"/>
<dbReference type="Proteomes" id="UP000789860">
    <property type="component" value="Unassembled WGS sequence"/>
</dbReference>
<name>A0ACA9LTP5_9GLOM</name>
<evidence type="ECO:0000313" key="1">
    <source>
        <dbReference type="EMBL" id="CAG8550441.1"/>
    </source>
</evidence>
<keyword evidence="2" id="KW-1185">Reference proteome</keyword>
<protein>
    <submittedName>
        <fullName evidence="1">1817_t:CDS:1</fullName>
    </submittedName>
</protein>
<comment type="caution">
    <text evidence="1">The sequence shown here is derived from an EMBL/GenBank/DDBJ whole genome shotgun (WGS) entry which is preliminary data.</text>
</comment>